<evidence type="ECO:0000256" key="15">
    <source>
        <dbReference type="SAM" id="Coils"/>
    </source>
</evidence>
<dbReference type="SMR" id="W6USW1"/>
<evidence type="ECO:0000256" key="1">
    <source>
        <dbReference type="ARBA" id="ARBA00004340"/>
    </source>
</evidence>
<dbReference type="KEGG" id="egl:EGR_00675"/>
<dbReference type="PROSITE" id="PS51897">
    <property type="entry name" value="ANNEXIN_2"/>
    <property type="match status" value="4"/>
</dbReference>
<keyword evidence="10 14" id="KW-0111">Calcium/phospholipid-binding</keyword>
<accession>W6USW1</accession>
<dbReference type="OMA" id="DENQGVN"/>
<evidence type="ECO:0000256" key="7">
    <source>
        <dbReference type="ARBA" id="ARBA00022737"/>
    </source>
</evidence>
<dbReference type="GO" id="GO:0005886">
    <property type="term" value="C:plasma membrane"/>
    <property type="evidence" value="ECO:0007669"/>
    <property type="project" value="TreeGrafter"/>
</dbReference>
<comment type="subunit">
    <text evidence="4">Homodimer.</text>
</comment>
<dbReference type="CTD" id="36336390"/>
<dbReference type="GO" id="GO:0005576">
    <property type="term" value="C:extracellular region"/>
    <property type="evidence" value="ECO:0007669"/>
    <property type="project" value="UniProtKB-SubCell"/>
</dbReference>
<dbReference type="GO" id="GO:0043657">
    <property type="term" value="C:host cell"/>
    <property type="evidence" value="ECO:0007669"/>
    <property type="project" value="UniProtKB-SubCell"/>
</dbReference>
<dbReference type="PANTHER" id="PTHR10502">
    <property type="entry name" value="ANNEXIN"/>
    <property type="match status" value="1"/>
</dbReference>
<evidence type="ECO:0000256" key="4">
    <source>
        <dbReference type="ARBA" id="ARBA00011738"/>
    </source>
</evidence>
<dbReference type="Pfam" id="PF00191">
    <property type="entry name" value="Annexin"/>
    <property type="match status" value="4"/>
</dbReference>
<keyword evidence="17" id="KW-1185">Reference proteome</keyword>
<sequence>MPLPLQRTGDVLALKASLPSADWCVVDLDAGSGEYLKSTHTLLTIFVECARLIESALRSLLYRQKLQNKSKVIKVTNCGLPCNPTLRPYPNFNANSDVELLKKAMDGMGTDEAMIIEILGTRTSQQRVEIAEAYKGSYGEDLREKLQGELSGDFGELVDLMFYTIPELKAQLCYDAINGAGTDELALIEVICTSTNSEIEELKKEYAKVCQNHGKAANENSLEKDVVGDTSGYFKRILVALLAAQRHEPTEQQLKDIANRGIDSIIDKKAAEADAQKLYDAGEKRLGTDEEAFITILCTRSPWQLIAISKAYEKISKLRLVEAIASETKGDFRRALLTTLLANTNTPMAFAEHFNDGLSGAGTNDDQLMRLIVWRSEVDMKEIKNCYLTRYNRDLVDDIKDDTSGDYEKLLVRLLGSQ</sequence>
<comment type="caution">
    <text evidence="16">The sequence shown here is derived from an EMBL/GenBank/DDBJ whole genome shotgun (WGS) entry which is preliminary data.</text>
</comment>
<gene>
    <name evidence="16" type="ORF">EGR_00675</name>
</gene>
<dbReference type="EMBL" id="APAU02000002">
    <property type="protein sequence ID" value="EUB64725.1"/>
    <property type="molecule type" value="Genomic_DNA"/>
</dbReference>
<organism evidence="16 17">
    <name type="scientific">Echinococcus granulosus</name>
    <name type="common">Hydatid tapeworm</name>
    <dbReference type="NCBI Taxonomy" id="6210"/>
    <lineage>
        <taxon>Eukaryota</taxon>
        <taxon>Metazoa</taxon>
        <taxon>Spiralia</taxon>
        <taxon>Lophotrochozoa</taxon>
        <taxon>Platyhelminthes</taxon>
        <taxon>Cestoda</taxon>
        <taxon>Eucestoda</taxon>
        <taxon>Cyclophyllidea</taxon>
        <taxon>Taeniidae</taxon>
        <taxon>Echinococcus</taxon>
        <taxon>Echinococcus granulosus group</taxon>
    </lineage>
</organism>
<evidence type="ECO:0000256" key="14">
    <source>
        <dbReference type="RuleBase" id="RU003540"/>
    </source>
</evidence>
<dbReference type="GO" id="GO:0012506">
    <property type="term" value="C:vesicle membrane"/>
    <property type="evidence" value="ECO:0007669"/>
    <property type="project" value="TreeGrafter"/>
</dbReference>
<keyword evidence="8 14" id="KW-0106">Calcium</keyword>
<keyword evidence="9 14" id="KW-0041">Annexin</keyword>
<dbReference type="FunFam" id="1.10.220.10:FF:000002">
    <property type="entry name" value="Annexin"/>
    <property type="match status" value="1"/>
</dbReference>
<dbReference type="AlphaFoldDB" id="W6USW1"/>
<dbReference type="RefSeq" id="XP_024355921.1">
    <property type="nucleotide sequence ID" value="XM_024489924.1"/>
</dbReference>
<dbReference type="GO" id="GO:0001786">
    <property type="term" value="F:phosphatidylserine binding"/>
    <property type="evidence" value="ECO:0007669"/>
    <property type="project" value="TreeGrafter"/>
</dbReference>
<dbReference type="Gene3D" id="1.10.220.10">
    <property type="entry name" value="Annexin"/>
    <property type="match status" value="4"/>
</dbReference>
<evidence type="ECO:0000256" key="11">
    <source>
        <dbReference type="ARBA" id="ARBA00059330"/>
    </source>
</evidence>
<keyword evidence="15" id="KW-0175">Coiled coil</keyword>
<dbReference type="GO" id="GO:0005737">
    <property type="term" value="C:cytoplasm"/>
    <property type="evidence" value="ECO:0007669"/>
    <property type="project" value="TreeGrafter"/>
</dbReference>
<dbReference type="InterPro" id="IPR018502">
    <property type="entry name" value="Annexin_repeat"/>
</dbReference>
<dbReference type="GO" id="GO:0005544">
    <property type="term" value="F:calcium-dependent phospholipid binding"/>
    <property type="evidence" value="ECO:0007669"/>
    <property type="project" value="UniProtKB-KW"/>
</dbReference>
<dbReference type="InterPro" id="IPR018252">
    <property type="entry name" value="Annexin_repeat_CS"/>
</dbReference>
<keyword evidence="5" id="KW-0964">Secreted</keyword>
<dbReference type="Proteomes" id="UP000019149">
    <property type="component" value="Unassembled WGS sequence"/>
</dbReference>
<evidence type="ECO:0000256" key="3">
    <source>
        <dbReference type="ARBA" id="ARBA00007831"/>
    </source>
</evidence>
<evidence type="ECO:0000256" key="8">
    <source>
        <dbReference type="ARBA" id="ARBA00022837"/>
    </source>
</evidence>
<dbReference type="SMART" id="SM00335">
    <property type="entry name" value="ANX"/>
    <property type="match status" value="4"/>
</dbReference>
<protein>
    <recommendedName>
        <fullName evidence="13 14">Annexin</fullName>
    </recommendedName>
</protein>
<reference evidence="16 17" key="1">
    <citation type="journal article" date="2013" name="Nat. Genet.">
        <title>The genome of the hydatid tapeworm Echinococcus granulosus.</title>
        <authorList>
            <person name="Zheng H."/>
            <person name="Zhang W."/>
            <person name="Zhang L."/>
            <person name="Zhang Z."/>
            <person name="Li J."/>
            <person name="Lu G."/>
            <person name="Zhu Y."/>
            <person name="Wang Y."/>
            <person name="Huang Y."/>
            <person name="Liu J."/>
            <person name="Kang H."/>
            <person name="Chen J."/>
            <person name="Wang L."/>
            <person name="Chen A."/>
            <person name="Yu S."/>
            <person name="Gao Z."/>
            <person name="Jin L."/>
            <person name="Gu W."/>
            <person name="Wang Z."/>
            <person name="Zhao L."/>
            <person name="Shi B."/>
            <person name="Wen H."/>
            <person name="Lin R."/>
            <person name="Jones M.K."/>
            <person name="Brejova B."/>
            <person name="Vinar T."/>
            <person name="Zhao G."/>
            <person name="McManus D.P."/>
            <person name="Chen Z."/>
            <person name="Zhou Y."/>
            <person name="Wang S."/>
        </authorList>
    </citation>
    <scope>NUCLEOTIDE SEQUENCE [LARGE SCALE GENOMIC DNA]</scope>
</reference>
<dbReference type="PANTHER" id="PTHR10502:SF175">
    <property type="entry name" value="ANNEXIN A13"/>
    <property type="match status" value="1"/>
</dbReference>
<keyword evidence="6" id="KW-0479">Metal-binding</keyword>
<name>W6USW1_ECHGR</name>
<dbReference type="GO" id="GO:0005634">
    <property type="term" value="C:nucleus"/>
    <property type="evidence" value="ECO:0007669"/>
    <property type="project" value="TreeGrafter"/>
</dbReference>
<evidence type="ECO:0000256" key="5">
    <source>
        <dbReference type="ARBA" id="ARBA00022525"/>
    </source>
</evidence>
<evidence type="ECO:0000256" key="9">
    <source>
        <dbReference type="ARBA" id="ARBA00023216"/>
    </source>
</evidence>
<dbReference type="SUPFAM" id="SSF47874">
    <property type="entry name" value="Annexin"/>
    <property type="match status" value="1"/>
</dbReference>
<keyword evidence="7 14" id="KW-0677">Repeat</keyword>
<comment type="subcellular location">
    <subcellularLocation>
        <location evidence="1">Host cell</location>
    </subcellularLocation>
    <subcellularLocation>
        <location evidence="2">Secreted</location>
        <location evidence="2">Extracellular exosome</location>
    </subcellularLocation>
    <subcellularLocation>
        <location evidence="12">Tegument</location>
    </subcellularLocation>
</comment>
<dbReference type="PRINTS" id="PR00196">
    <property type="entry name" value="ANNEXIN"/>
</dbReference>
<dbReference type="InterPro" id="IPR001464">
    <property type="entry name" value="Annexin"/>
</dbReference>
<feature type="coiled-coil region" evidence="15">
    <location>
        <begin position="192"/>
        <end position="219"/>
    </location>
</feature>
<evidence type="ECO:0000256" key="10">
    <source>
        <dbReference type="ARBA" id="ARBA00023302"/>
    </source>
</evidence>
<dbReference type="FunFam" id="1.10.220.10:FF:000001">
    <property type="entry name" value="Annexin"/>
    <property type="match status" value="1"/>
</dbReference>
<dbReference type="FunFam" id="1.10.220.10:FF:000005">
    <property type="entry name" value="Annexin"/>
    <property type="match status" value="1"/>
</dbReference>
<evidence type="ECO:0000256" key="13">
    <source>
        <dbReference type="ARBA" id="ARBA00077076"/>
    </source>
</evidence>
<comment type="function">
    <text evidence="11">Involved in reproduction of the worm. Involved in host-parasite interaction. Delivered into the host cell by means of parasite exosomes. Binds to acidic phospholipid membranes in a calcium-dependent manner in vitro. Causes aggregation of liposomes in the presence of calcium, but not in its absence. Likely to promote membrane fusion. May provide structural integrity within the tegument.</text>
</comment>
<evidence type="ECO:0000256" key="2">
    <source>
        <dbReference type="ARBA" id="ARBA00004550"/>
    </source>
</evidence>
<proteinExistence type="inferred from homology"/>
<dbReference type="GO" id="GO:0005509">
    <property type="term" value="F:calcium ion binding"/>
    <property type="evidence" value="ECO:0007669"/>
    <property type="project" value="InterPro"/>
</dbReference>
<dbReference type="InterPro" id="IPR037104">
    <property type="entry name" value="Annexin_sf"/>
</dbReference>
<evidence type="ECO:0000256" key="6">
    <source>
        <dbReference type="ARBA" id="ARBA00022723"/>
    </source>
</evidence>
<comment type="domain">
    <text evidence="14">A pair of annexin repeats may form one binding site for calcium and phospholipid.</text>
</comment>
<dbReference type="GeneID" id="36336390"/>
<dbReference type="OrthoDB" id="37886at2759"/>
<evidence type="ECO:0000313" key="16">
    <source>
        <dbReference type="EMBL" id="EUB64725.1"/>
    </source>
</evidence>
<comment type="similarity">
    <text evidence="3 14">Belongs to the annexin family.</text>
</comment>
<evidence type="ECO:0000313" key="17">
    <source>
        <dbReference type="Proteomes" id="UP000019149"/>
    </source>
</evidence>
<evidence type="ECO:0000256" key="12">
    <source>
        <dbReference type="ARBA" id="ARBA00060393"/>
    </source>
</evidence>
<dbReference type="PROSITE" id="PS00223">
    <property type="entry name" value="ANNEXIN_1"/>
    <property type="match status" value="1"/>
</dbReference>
<dbReference type="STRING" id="6210.W6USW1"/>